<dbReference type="RefSeq" id="WP_088593482.1">
    <property type="nucleotide sequence ID" value="NZ_CP022022.1"/>
</dbReference>
<dbReference type="InterPro" id="IPR001597">
    <property type="entry name" value="ArAA_b-elim_lyase/Thr_aldolase"/>
</dbReference>
<dbReference type="Pfam" id="PF01212">
    <property type="entry name" value="Beta_elim_lyase"/>
    <property type="match status" value="1"/>
</dbReference>
<dbReference type="GO" id="GO:0016829">
    <property type="term" value="F:lyase activity"/>
    <property type="evidence" value="ECO:0007669"/>
    <property type="project" value="InterPro"/>
</dbReference>
<dbReference type="SUPFAM" id="SSF53383">
    <property type="entry name" value="PLP-dependent transferases"/>
    <property type="match status" value="1"/>
</dbReference>
<keyword evidence="3" id="KW-0663">Pyridoxal phosphate</keyword>
<name>A0A1Z4BM27_9FLAO</name>
<evidence type="ECO:0000256" key="2">
    <source>
        <dbReference type="ARBA" id="ARBA00006966"/>
    </source>
</evidence>
<reference evidence="6" key="1">
    <citation type="submission" date="2017-06" db="EMBL/GenBank/DDBJ databases">
        <title>Complete genome sequence of Capnocytophaga sp. KCOM 1579 (=ChDC OS43) isolated from a human refractory periapical abscess lesion.</title>
        <authorList>
            <person name="Kook J.-K."/>
            <person name="Park S.-N."/>
            <person name="Lim Y.K."/>
            <person name="Roh H."/>
        </authorList>
    </citation>
    <scope>NUCLEOTIDE SEQUENCE [LARGE SCALE GENOMIC DNA]</scope>
    <source>
        <strain evidence="6">ChDC OS43</strain>
    </source>
</reference>
<evidence type="ECO:0000313" key="6">
    <source>
        <dbReference type="Proteomes" id="UP000197007"/>
    </source>
</evidence>
<proteinExistence type="inferred from homology"/>
<dbReference type="Gene3D" id="3.40.640.10">
    <property type="entry name" value="Type I PLP-dependent aspartate aminotransferase-like (Major domain)"/>
    <property type="match status" value="1"/>
</dbReference>
<dbReference type="InterPro" id="IPR015421">
    <property type="entry name" value="PyrdxlP-dep_Trfase_major"/>
</dbReference>
<dbReference type="PANTHER" id="PTHR48097">
    <property type="entry name" value="L-THREONINE ALDOLASE-RELATED"/>
    <property type="match status" value="1"/>
</dbReference>
<dbReference type="PANTHER" id="PTHR48097:SF5">
    <property type="entry name" value="LOW SPECIFICITY L-THREONINE ALDOLASE"/>
    <property type="match status" value="1"/>
</dbReference>
<evidence type="ECO:0000256" key="3">
    <source>
        <dbReference type="ARBA" id="ARBA00022898"/>
    </source>
</evidence>
<dbReference type="InterPro" id="IPR015424">
    <property type="entry name" value="PyrdxlP-dep_Trfase"/>
</dbReference>
<evidence type="ECO:0000259" key="4">
    <source>
        <dbReference type="Pfam" id="PF01212"/>
    </source>
</evidence>
<keyword evidence="6" id="KW-1185">Reference proteome</keyword>
<dbReference type="Proteomes" id="UP000197007">
    <property type="component" value="Chromosome"/>
</dbReference>
<protein>
    <submittedName>
        <fullName evidence="5">Threonine aldolase</fullName>
    </submittedName>
</protein>
<sequence length="346" mass="38088">MKISFKNDYAEGAHPAILEALVHTNTVQQAGYGYDNYSAAAKELIRKKIENPQAQIFFVSGGTQANMLVIGTLLRTYQSVIAPETGHIADNETGAIEAVGHKIHLAPATNGKITPESIADFATRYTNYPHQVQPRLVYITNATEIGTIYTLAELKAIYECCQAHNLLLFMDGARLGSALNAEDNDIQWKDLAPYTDVFYIGATKNGGLLGEAIVINNPALADGFEYYLKQQGALLAKGRLLGLQFLTLFENGLYDALALHANQQMKRIKEAFVVNGYTLLSNTCTNQLFPILTHNQIAALAEQFDFYQWQKVDETHTAIRLISSWATTDAQVDALIQAIQSLAVTQ</sequence>
<accession>A0A1Z4BM27</accession>
<dbReference type="Gene3D" id="3.90.1150.10">
    <property type="entry name" value="Aspartate Aminotransferase, domain 1"/>
    <property type="match status" value="1"/>
</dbReference>
<dbReference type="InterPro" id="IPR015422">
    <property type="entry name" value="PyrdxlP-dep_Trfase_small"/>
</dbReference>
<comment type="cofactor">
    <cofactor evidence="1">
        <name>pyridoxal 5'-phosphate</name>
        <dbReference type="ChEBI" id="CHEBI:597326"/>
    </cofactor>
</comment>
<dbReference type="GO" id="GO:0006520">
    <property type="term" value="P:amino acid metabolic process"/>
    <property type="evidence" value="ECO:0007669"/>
    <property type="project" value="InterPro"/>
</dbReference>
<dbReference type="KEGG" id="capn:CBG49_04020"/>
<evidence type="ECO:0000256" key="1">
    <source>
        <dbReference type="ARBA" id="ARBA00001933"/>
    </source>
</evidence>
<feature type="domain" description="Aromatic amino acid beta-eliminating lyase/threonine aldolase" evidence="4">
    <location>
        <begin position="15"/>
        <end position="287"/>
    </location>
</feature>
<dbReference type="AlphaFoldDB" id="A0A1Z4BM27"/>
<evidence type="ECO:0000313" key="5">
    <source>
        <dbReference type="EMBL" id="ASF42318.1"/>
    </source>
</evidence>
<organism evidence="5 6">
    <name type="scientific">Capnocytophaga endodontalis</name>
    <dbReference type="NCBI Taxonomy" id="2708117"/>
    <lineage>
        <taxon>Bacteria</taxon>
        <taxon>Pseudomonadati</taxon>
        <taxon>Bacteroidota</taxon>
        <taxon>Flavobacteriia</taxon>
        <taxon>Flavobacteriales</taxon>
        <taxon>Flavobacteriaceae</taxon>
        <taxon>Capnocytophaga</taxon>
    </lineage>
</organism>
<dbReference type="EMBL" id="CP022022">
    <property type="protein sequence ID" value="ASF42318.1"/>
    <property type="molecule type" value="Genomic_DNA"/>
</dbReference>
<gene>
    <name evidence="5" type="ORF">CBG49_04020</name>
</gene>
<comment type="similarity">
    <text evidence="2">Belongs to the threonine aldolase family.</text>
</comment>